<dbReference type="SUPFAM" id="SSF88946">
    <property type="entry name" value="Sigma2 domain of RNA polymerase sigma factors"/>
    <property type="match status" value="1"/>
</dbReference>
<evidence type="ECO:0000256" key="3">
    <source>
        <dbReference type="ARBA" id="ARBA00023125"/>
    </source>
</evidence>
<keyword evidence="2" id="KW-0731">Sigma factor</keyword>
<dbReference type="InterPro" id="IPR039425">
    <property type="entry name" value="RNA_pol_sigma-70-like"/>
</dbReference>
<comment type="caution">
    <text evidence="6">The sequence shown here is derived from an EMBL/GenBank/DDBJ whole genome shotgun (WGS) entry which is preliminary data.</text>
</comment>
<dbReference type="InterPro" id="IPR014284">
    <property type="entry name" value="RNA_pol_sigma-70_dom"/>
</dbReference>
<dbReference type="EMBL" id="JBHPBY010000213">
    <property type="protein sequence ID" value="MFC1851666.1"/>
    <property type="molecule type" value="Genomic_DNA"/>
</dbReference>
<evidence type="ECO:0000259" key="5">
    <source>
        <dbReference type="Pfam" id="PF04542"/>
    </source>
</evidence>
<dbReference type="InterPro" id="IPR013325">
    <property type="entry name" value="RNA_pol_sigma_r2"/>
</dbReference>
<dbReference type="PANTHER" id="PTHR43133">
    <property type="entry name" value="RNA POLYMERASE ECF-TYPE SIGMA FACTO"/>
    <property type="match status" value="1"/>
</dbReference>
<dbReference type="Gene3D" id="1.10.1740.10">
    <property type="match status" value="1"/>
</dbReference>
<keyword evidence="4" id="KW-0804">Transcription</keyword>
<dbReference type="InterPro" id="IPR007627">
    <property type="entry name" value="RNA_pol_sigma70_r2"/>
</dbReference>
<evidence type="ECO:0000256" key="2">
    <source>
        <dbReference type="ARBA" id="ARBA00023082"/>
    </source>
</evidence>
<proteinExistence type="predicted"/>
<reference evidence="6 7" key="1">
    <citation type="submission" date="2024-09" db="EMBL/GenBank/DDBJ databases">
        <title>Laminarin stimulates single cell rates of sulfate reduction while oxygen inhibits transcriptomic activity in coastal marine sediment.</title>
        <authorList>
            <person name="Lindsay M."/>
            <person name="Orcutt B."/>
            <person name="Emerson D."/>
            <person name="Stepanauskas R."/>
            <person name="D'Angelo T."/>
        </authorList>
    </citation>
    <scope>NUCLEOTIDE SEQUENCE [LARGE SCALE GENOMIC DNA]</scope>
    <source>
        <strain evidence="6">SAG AM-311-K15</strain>
    </source>
</reference>
<feature type="domain" description="RNA polymerase sigma-70 region 2" evidence="5">
    <location>
        <begin position="23"/>
        <end position="84"/>
    </location>
</feature>
<dbReference type="PANTHER" id="PTHR43133:SF8">
    <property type="entry name" value="RNA POLYMERASE SIGMA FACTOR HI_1459-RELATED"/>
    <property type="match status" value="1"/>
</dbReference>
<evidence type="ECO:0000256" key="4">
    <source>
        <dbReference type="ARBA" id="ARBA00023163"/>
    </source>
</evidence>
<keyword evidence="1" id="KW-0805">Transcription regulation</keyword>
<sequence>MSMSLEDLVVKAKEGNRQALEQLVLRIQDRVFGLAIRMLWHPADAEDATQEILIKVITKLSTFRHESSFRTWLYRIASRHLLTIKKQRAERREITFATCEEIIDESMLSSSMISPTAEQMLLLKELRTSCLQGMLLCLDRPLRIAYIFGEVEKKVMIPSTFYQRDLSLN</sequence>
<dbReference type="Pfam" id="PF04542">
    <property type="entry name" value="Sigma70_r2"/>
    <property type="match status" value="1"/>
</dbReference>
<keyword evidence="3" id="KW-0238">DNA-binding</keyword>
<dbReference type="NCBIfam" id="TIGR02937">
    <property type="entry name" value="sigma70-ECF"/>
    <property type="match status" value="1"/>
</dbReference>
<keyword evidence="7" id="KW-1185">Reference proteome</keyword>
<organism evidence="6 7">
    <name type="scientific">candidate division CSSED10-310 bacterium</name>
    <dbReference type="NCBI Taxonomy" id="2855610"/>
    <lineage>
        <taxon>Bacteria</taxon>
        <taxon>Bacteria division CSSED10-310</taxon>
    </lineage>
</organism>
<name>A0ABV6YZN3_UNCC1</name>
<evidence type="ECO:0000313" key="7">
    <source>
        <dbReference type="Proteomes" id="UP001594351"/>
    </source>
</evidence>
<evidence type="ECO:0000256" key="1">
    <source>
        <dbReference type="ARBA" id="ARBA00023015"/>
    </source>
</evidence>
<gene>
    <name evidence="6" type="ORF">ACFL27_15860</name>
</gene>
<accession>A0ABV6YZN3</accession>
<dbReference type="Proteomes" id="UP001594351">
    <property type="component" value="Unassembled WGS sequence"/>
</dbReference>
<protein>
    <submittedName>
        <fullName evidence="6">RNA polymerase sigma factor</fullName>
    </submittedName>
</protein>
<evidence type="ECO:0000313" key="6">
    <source>
        <dbReference type="EMBL" id="MFC1851666.1"/>
    </source>
</evidence>